<feature type="region of interest" description="Disordered" evidence="1">
    <location>
        <begin position="1"/>
        <end position="20"/>
    </location>
</feature>
<dbReference type="Proteomes" id="UP000010448">
    <property type="component" value="Unassembled WGS sequence"/>
</dbReference>
<reference evidence="2 3" key="1">
    <citation type="journal article" date="2013" name="Genome Announc.">
        <title>Genome Sequence of Naphthalene-Degrading Soil Bacterium Pseudomonas putida CSV86.</title>
        <authorList>
            <person name="Phale P.S."/>
            <person name="Paliwal V."/>
            <person name="Raju S.C."/>
            <person name="Modak A."/>
            <person name="Purohit H.J."/>
        </authorList>
    </citation>
    <scope>NUCLEOTIDE SEQUENCE [LARGE SCALE GENOMIC DNA]</scope>
    <source>
        <strain evidence="2 3">CSV86</strain>
    </source>
</reference>
<evidence type="ECO:0000256" key="1">
    <source>
        <dbReference type="SAM" id="MobiDB-lite"/>
    </source>
</evidence>
<name>L1M4B9_9PSED</name>
<dbReference type="EMBL" id="AMWJ02000002">
    <property type="protein sequence ID" value="NNJ16386.1"/>
    <property type="molecule type" value="Genomic_DNA"/>
</dbReference>
<comment type="caution">
    <text evidence="2">The sequence shown here is derived from an EMBL/GenBank/DDBJ whole genome shotgun (WGS) entry which is preliminary data.</text>
</comment>
<dbReference type="RefSeq" id="WP_009396425.1">
    <property type="nucleotide sequence ID" value="NZ_AMWJ02000002.1"/>
</dbReference>
<proteinExistence type="predicted"/>
<accession>L1M4B9</accession>
<dbReference type="AlphaFoldDB" id="L1M4B9"/>
<keyword evidence="3" id="KW-1185">Reference proteome</keyword>
<evidence type="ECO:0000313" key="2">
    <source>
        <dbReference type="EMBL" id="NNJ16386.1"/>
    </source>
</evidence>
<protein>
    <submittedName>
        <fullName evidence="2">Uncharacterized protein</fullName>
    </submittedName>
</protein>
<sequence length="73" mass="8401">MKQDFESLSKQEQQERPNALEAWKETYAGVPLSEERYSTAINAAADLRHRGLIDFQEWLVLIRTANAALRMHG</sequence>
<evidence type="ECO:0000313" key="3">
    <source>
        <dbReference type="Proteomes" id="UP000010448"/>
    </source>
</evidence>
<organism evidence="2 3">
    <name type="scientific">Pseudomonas bharatica CSV86</name>
    <dbReference type="NCBI Taxonomy" id="1005395"/>
    <lineage>
        <taxon>Bacteria</taxon>
        <taxon>Pseudomonadati</taxon>
        <taxon>Pseudomonadota</taxon>
        <taxon>Gammaproteobacteria</taxon>
        <taxon>Pseudomonadales</taxon>
        <taxon>Pseudomonadaceae</taxon>
        <taxon>Pseudomonas</taxon>
        <taxon>Pseudomonas bharatica</taxon>
    </lineage>
</organism>
<gene>
    <name evidence="2" type="ORF">CSV86_014755</name>
</gene>
<feature type="compositionally biased region" description="Basic and acidic residues" evidence="1">
    <location>
        <begin position="1"/>
        <end position="15"/>
    </location>
</feature>